<dbReference type="HOGENOM" id="CLU_045011_13_4_11"/>
<reference evidence="1 2" key="1">
    <citation type="journal article" date="2011" name="J. Bacteriol.">
        <title>Genome sequence of the 1,4-dioxane-degrading Pseudonocardia dioxanivorans strain CB1190.</title>
        <authorList>
            <person name="Sales C.M."/>
            <person name="Mahendra S."/>
            <person name="Grostern A."/>
            <person name="Parales R.E."/>
            <person name="Goodwin L.A."/>
            <person name="Woyke T."/>
            <person name="Nolan M."/>
            <person name="Lapidus A."/>
            <person name="Chertkov O."/>
            <person name="Ovchinnikova G."/>
            <person name="Sczyrba A."/>
            <person name="Alvarez-Cohen L."/>
        </authorList>
    </citation>
    <scope>NUCLEOTIDE SEQUENCE [LARGE SCALE GENOMIC DNA]</scope>
    <source>
        <strain evidence="2">ATCC 55486 / DSM 44775 / JCM 13855 / CB1190</strain>
    </source>
</reference>
<dbReference type="InterPro" id="IPR006439">
    <property type="entry name" value="HAD-SF_hydro_IA"/>
</dbReference>
<keyword evidence="1" id="KW-0378">Hydrolase</keyword>
<sequence length="216" mass="21962">MPFPPALKDRFFDAVLFDMDGTLIDSTPAVARSWATWAVEHDVAPRALVNSHGRPAVEIIADVLPAGRVPAALDRIVALELADTDGVVPLPGAVEALRACSRAAIVTSCTRALARARIAAAGLPAPAVVVTADDVTAGKPDPEPFLLAAEHLQVVAARCLVVEDAPAGLAAARAAGMATLAVAGTHALADLDADAGVPDLSHVRFASGPTGIRVAA</sequence>
<evidence type="ECO:0000313" key="1">
    <source>
        <dbReference type="EMBL" id="AEA25140.1"/>
    </source>
</evidence>
<dbReference type="PANTHER" id="PTHR43481">
    <property type="entry name" value="FRUCTOSE-1-PHOSPHATE PHOSPHATASE"/>
    <property type="match status" value="1"/>
</dbReference>
<dbReference type="InterPro" id="IPR051806">
    <property type="entry name" value="HAD-like_SPP"/>
</dbReference>
<dbReference type="Gene3D" id="3.40.50.1000">
    <property type="entry name" value="HAD superfamily/HAD-like"/>
    <property type="match status" value="1"/>
</dbReference>
<dbReference type="RefSeq" id="WP_013675063.1">
    <property type="nucleotide sequence ID" value="NC_015312.1"/>
</dbReference>
<dbReference type="AlphaFoldDB" id="F4CPM3"/>
<dbReference type="SUPFAM" id="SSF56784">
    <property type="entry name" value="HAD-like"/>
    <property type="match status" value="1"/>
</dbReference>
<gene>
    <name evidence="1" type="ordered locus">Psed_2940</name>
</gene>
<dbReference type="SFLD" id="SFLDS00003">
    <property type="entry name" value="Haloacid_Dehalogenase"/>
    <property type="match status" value="1"/>
</dbReference>
<dbReference type="KEGG" id="pdx:Psed_2940"/>
<dbReference type="GO" id="GO:0050308">
    <property type="term" value="F:sugar-phosphatase activity"/>
    <property type="evidence" value="ECO:0007669"/>
    <property type="project" value="TreeGrafter"/>
</dbReference>
<dbReference type="STRING" id="675635.Psed_2940"/>
<dbReference type="Pfam" id="PF00702">
    <property type="entry name" value="Hydrolase"/>
    <property type="match status" value="1"/>
</dbReference>
<dbReference type="InterPro" id="IPR023214">
    <property type="entry name" value="HAD_sf"/>
</dbReference>
<dbReference type="Gene3D" id="1.10.150.240">
    <property type="entry name" value="Putative phosphatase, domain 2"/>
    <property type="match status" value="1"/>
</dbReference>
<dbReference type="EMBL" id="CP002593">
    <property type="protein sequence ID" value="AEA25140.1"/>
    <property type="molecule type" value="Genomic_DNA"/>
</dbReference>
<dbReference type="InterPro" id="IPR036412">
    <property type="entry name" value="HAD-like_sf"/>
</dbReference>
<dbReference type="Proteomes" id="UP000007809">
    <property type="component" value="Chromosome"/>
</dbReference>
<proteinExistence type="predicted"/>
<dbReference type="FunFam" id="3.40.50.1000:FF:000162">
    <property type="entry name" value="HAD-like protein"/>
    <property type="match status" value="1"/>
</dbReference>
<dbReference type="PANTHER" id="PTHR43481:SF4">
    <property type="entry name" value="GLYCEROL-1-PHOSPHATE PHOSPHOHYDROLASE 1-RELATED"/>
    <property type="match status" value="1"/>
</dbReference>
<dbReference type="NCBIfam" id="TIGR01509">
    <property type="entry name" value="HAD-SF-IA-v3"/>
    <property type="match status" value="1"/>
</dbReference>
<name>F4CPM3_PSEUX</name>
<dbReference type="SFLD" id="SFLDG01129">
    <property type="entry name" value="C1.5:_HAD__Beta-PGM__Phosphata"/>
    <property type="match status" value="1"/>
</dbReference>
<protein>
    <submittedName>
        <fullName evidence="1">HAD-superfamily hydrolase, subfamily IA, variant 3</fullName>
    </submittedName>
</protein>
<dbReference type="eggNOG" id="COG0637">
    <property type="taxonomic scope" value="Bacteria"/>
</dbReference>
<keyword evidence="2" id="KW-1185">Reference proteome</keyword>
<accession>F4CPM3</accession>
<dbReference type="InterPro" id="IPR023198">
    <property type="entry name" value="PGP-like_dom2"/>
</dbReference>
<evidence type="ECO:0000313" key="2">
    <source>
        <dbReference type="Proteomes" id="UP000007809"/>
    </source>
</evidence>
<organism evidence="1 2">
    <name type="scientific">Pseudonocardia dioxanivorans (strain ATCC 55486 / DSM 44775 / JCM 13855 / CB1190)</name>
    <dbReference type="NCBI Taxonomy" id="675635"/>
    <lineage>
        <taxon>Bacteria</taxon>
        <taxon>Bacillati</taxon>
        <taxon>Actinomycetota</taxon>
        <taxon>Actinomycetes</taxon>
        <taxon>Pseudonocardiales</taxon>
        <taxon>Pseudonocardiaceae</taxon>
        <taxon>Pseudonocardia</taxon>
    </lineage>
</organism>